<proteinExistence type="predicted"/>
<dbReference type="OrthoDB" id="292271at2"/>
<sequence length="140" mass="15565">MESFELPQFSPGALAVLDRMPFDPTARSRYDLMSDGLIWSDEFPPPGSAAWALVRTQWVYRYLIAYRRAVTLGEERAGFLPVWEQVARHAPNWPGLRPERRGERAARRLRAALRGQDACLAALEAQLGEGSDGAGPAPNT</sequence>
<name>A0A2Z3GUH2_9BACT</name>
<protein>
    <submittedName>
        <fullName evidence="1">Uncharacterized protein</fullName>
    </submittedName>
</protein>
<dbReference type="AlphaFoldDB" id="A0A2Z3GUH2"/>
<dbReference type="KEGG" id="gog:C1280_03640"/>
<reference evidence="1 2" key="1">
    <citation type="submission" date="2018-01" db="EMBL/GenBank/DDBJ databases">
        <title>G. obscuriglobus.</title>
        <authorList>
            <person name="Franke J."/>
            <person name="Blomberg W."/>
            <person name="Selmecki A."/>
        </authorList>
    </citation>
    <scope>NUCLEOTIDE SEQUENCE [LARGE SCALE GENOMIC DNA]</scope>
    <source>
        <strain evidence="1 2">DSM 5831</strain>
    </source>
</reference>
<gene>
    <name evidence="1" type="ORF">C1280_03640</name>
</gene>
<dbReference type="RefSeq" id="WP_010043528.1">
    <property type="nucleotide sequence ID" value="NZ_CP025958.1"/>
</dbReference>
<keyword evidence="2" id="KW-1185">Reference proteome</keyword>
<evidence type="ECO:0000313" key="2">
    <source>
        <dbReference type="Proteomes" id="UP000245802"/>
    </source>
</evidence>
<dbReference type="EMBL" id="CP025958">
    <property type="protein sequence ID" value="AWM36191.1"/>
    <property type="molecule type" value="Genomic_DNA"/>
</dbReference>
<accession>A0A2Z3GUH2</accession>
<evidence type="ECO:0000313" key="1">
    <source>
        <dbReference type="EMBL" id="AWM36191.1"/>
    </source>
</evidence>
<organism evidence="1 2">
    <name type="scientific">Gemmata obscuriglobus</name>
    <dbReference type="NCBI Taxonomy" id="114"/>
    <lineage>
        <taxon>Bacteria</taxon>
        <taxon>Pseudomonadati</taxon>
        <taxon>Planctomycetota</taxon>
        <taxon>Planctomycetia</taxon>
        <taxon>Gemmatales</taxon>
        <taxon>Gemmataceae</taxon>
        <taxon>Gemmata</taxon>
    </lineage>
</organism>
<dbReference type="Proteomes" id="UP000245802">
    <property type="component" value="Chromosome"/>
</dbReference>